<feature type="non-terminal residue" evidence="2">
    <location>
        <position position="90"/>
    </location>
</feature>
<keyword evidence="1" id="KW-1185">Reference proteome</keyword>
<evidence type="ECO:0000313" key="2">
    <source>
        <dbReference type="RefSeq" id="XP_019098757.1"/>
    </source>
</evidence>
<feature type="non-terminal residue" evidence="2">
    <location>
        <position position="1"/>
    </location>
</feature>
<reference evidence="1" key="1">
    <citation type="journal article" date="2014" name="Nat. Commun.">
        <title>The emerging biofuel crop Camelina sativa retains a highly undifferentiated hexaploid genome structure.</title>
        <authorList>
            <person name="Kagale S."/>
            <person name="Koh C."/>
            <person name="Nixon J."/>
            <person name="Bollina V."/>
            <person name="Clarke W.E."/>
            <person name="Tuteja R."/>
            <person name="Spillane C."/>
            <person name="Robinson S.J."/>
            <person name="Links M.G."/>
            <person name="Clarke C."/>
            <person name="Higgins E.E."/>
            <person name="Huebert T."/>
            <person name="Sharpe A.G."/>
            <person name="Parkin I.A."/>
        </authorList>
    </citation>
    <scope>NUCLEOTIDE SEQUENCE [LARGE SCALE GENOMIC DNA]</scope>
    <source>
        <strain evidence="1">cv. DH55</strain>
    </source>
</reference>
<gene>
    <name evidence="2" type="primary">LOC109132094</name>
</gene>
<organism evidence="1 2">
    <name type="scientific">Camelina sativa</name>
    <name type="common">False flax</name>
    <name type="synonym">Myagrum sativum</name>
    <dbReference type="NCBI Taxonomy" id="90675"/>
    <lineage>
        <taxon>Eukaryota</taxon>
        <taxon>Viridiplantae</taxon>
        <taxon>Streptophyta</taxon>
        <taxon>Embryophyta</taxon>
        <taxon>Tracheophyta</taxon>
        <taxon>Spermatophyta</taxon>
        <taxon>Magnoliopsida</taxon>
        <taxon>eudicotyledons</taxon>
        <taxon>Gunneridae</taxon>
        <taxon>Pentapetalae</taxon>
        <taxon>rosids</taxon>
        <taxon>malvids</taxon>
        <taxon>Brassicales</taxon>
        <taxon>Brassicaceae</taxon>
        <taxon>Camelineae</taxon>
        <taxon>Camelina</taxon>
    </lineage>
</organism>
<dbReference type="RefSeq" id="XP_019098757.1">
    <property type="nucleotide sequence ID" value="XM_019243212.1"/>
</dbReference>
<accession>A0ABM1RIB9</accession>
<dbReference type="GeneID" id="109132094"/>
<name>A0ABM1RIB9_CAMSA</name>
<evidence type="ECO:0000313" key="1">
    <source>
        <dbReference type="Proteomes" id="UP000694864"/>
    </source>
</evidence>
<reference evidence="2" key="2">
    <citation type="submission" date="2025-08" db="UniProtKB">
        <authorList>
            <consortium name="RefSeq"/>
        </authorList>
    </citation>
    <scope>IDENTIFICATION</scope>
    <source>
        <tissue evidence="2">Leaf</tissue>
    </source>
</reference>
<proteinExistence type="predicted"/>
<protein>
    <submittedName>
        <fullName evidence="2">Chromatin structure-remodeling complex protein SYD-like</fullName>
    </submittedName>
</protein>
<dbReference type="Proteomes" id="UP000694864">
    <property type="component" value="Unplaced"/>
</dbReference>
<sequence length="90" mass="9965">TRDHLEATTESETVFTESQLADIEPSSSLTVVRKNIEYQDQVETAGCELIEGSEPQVQLESSAEPEEDMHVQLEAVNTPETSELVEGTRD</sequence>